<dbReference type="SUPFAM" id="SSF53474">
    <property type="entry name" value="alpha/beta-Hydrolases"/>
    <property type="match status" value="1"/>
</dbReference>
<dbReference type="InterPro" id="IPR044819">
    <property type="entry name" value="OBL-like"/>
</dbReference>
<dbReference type="Proteomes" id="UP000607653">
    <property type="component" value="Unassembled WGS sequence"/>
</dbReference>
<dbReference type="GO" id="GO:0004806">
    <property type="term" value="F:triacylglycerol lipase activity"/>
    <property type="evidence" value="ECO:0007669"/>
    <property type="project" value="InterPro"/>
</dbReference>
<name>A0A822XK96_NELNU</name>
<evidence type="ECO:0000313" key="2">
    <source>
        <dbReference type="EMBL" id="DAD19235.1"/>
    </source>
</evidence>
<organism evidence="2 3">
    <name type="scientific">Nelumbo nucifera</name>
    <name type="common">Sacred lotus</name>
    <dbReference type="NCBI Taxonomy" id="4432"/>
    <lineage>
        <taxon>Eukaryota</taxon>
        <taxon>Viridiplantae</taxon>
        <taxon>Streptophyta</taxon>
        <taxon>Embryophyta</taxon>
        <taxon>Tracheophyta</taxon>
        <taxon>Spermatophyta</taxon>
        <taxon>Magnoliopsida</taxon>
        <taxon>Proteales</taxon>
        <taxon>Nelumbonaceae</taxon>
        <taxon>Nelumbo</taxon>
    </lineage>
</organism>
<dbReference type="InterPro" id="IPR002921">
    <property type="entry name" value="Fungal_lipase-type"/>
</dbReference>
<dbReference type="AlphaFoldDB" id="A0A822XK96"/>
<proteinExistence type="predicted"/>
<evidence type="ECO:0000313" key="3">
    <source>
        <dbReference type="Proteomes" id="UP000607653"/>
    </source>
</evidence>
<keyword evidence="3" id="KW-1185">Reference proteome</keyword>
<dbReference type="EMBL" id="DUZY01000001">
    <property type="protein sequence ID" value="DAD19235.1"/>
    <property type="molecule type" value="Genomic_DNA"/>
</dbReference>
<protein>
    <recommendedName>
        <fullName evidence="1">Fungal lipase-type domain-containing protein</fullName>
    </recommendedName>
</protein>
<accession>A0A822XK96</accession>
<feature type="domain" description="Fungal lipase-type" evidence="1">
    <location>
        <begin position="92"/>
        <end position="128"/>
    </location>
</feature>
<evidence type="ECO:0000259" key="1">
    <source>
        <dbReference type="Pfam" id="PF01764"/>
    </source>
</evidence>
<dbReference type="Gene3D" id="3.40.50.1820">
    <property type="entry name" value="alpha/beta hydrolase"/>
    <property type="match status" value="1"/>
</dbReference>
<sequence>MFCDRPKNVRLLLVAFRGTEIANAADWLTDLDVVKLEEFIKQNQGKDVHCKENLAYYTIREELRRLLLGGALATQFVAGLAYHKEDDILNNLVGDKNFGKFMEEKLNRDYTRYFRVVYRYDIVPRLPFGNPVTEFVHFGGCLYYSSWYKAQDLKEETNENYFNPLYFIPMHFNACLHFVRAIFVGIKEGKSFNEGFPSLFVRALGLLVPGMSSHSPRYYINGASCNLSILVRLFYSK</sequence>
<dbReference type="Pfam" id="PF01764">
    <property type="entry name" value="Lipase_3"/>
    <property type="match status" value="1"/>
</dbReference>
<dbReference type="GO" id="GO:0006629">
    <property type="term" value="P:lipid metabolic process"/>
    <property type="evidence" value="ECO:0007669"/>
    <property type="project" value="InterPro"/>
</dbReference>
<dbReference type="InterPro" id="IPR029058">
    <property type="entry name" value="AB_hydrolase_fold"/>
</dbReference>
<dbReference type="PANTHER" id="PTHR46086">
    <property type="entry name" value="ALPHA/BETA-HYDROLASES SUPERFAMILY PROTEIN"/>
    <property type="match status" value="1"/>
</dbReference>
<gene>
    <name evidence="2" type="ORF">HUJ06_020698</name>
</gene>
<dbReference type="PANTHER" id="PTHR46086:SF17">
    <property type="entry name" value="ALPHA_BETA-HYDROLASES SUPERFAMILY PROTEIN"/>
    <property type="match status" value="1"/>
</dbReference>
<reference evidence="2 3" key="1">
    <citation type="journal article" date="2020" name="Mol. Biol. Evol.">
        <title>Distinct Expression and Methylation Patterns for Genes with Different Fates following a Single Whole-Genome Duplication in Flowering Plants.</title>
        <authorList>
            <person name="Shi T."/>
            <person name="Rahmani R.S."/>
            <person name="Gugger P.F."/>
            <person name="Wang M."/>
            <person name="Li H."/>
            <person name="Zhang Y."/>
            <person name="Li Z."/>
            <person name="Wang Q."/>
            <person name="Van de Peer Y."/>
            <person name="Marchal K."/>
            <person name="Chen J."/>
        </authorList>
    </citation>
    <scope>NUCLEOTIDE SEQUENCE [LARGE SCALE GENOMIC DNA]</scope>
    <source>
        <tissue evidence="2">Leaf</tissue>
    </source>
</reference>
<comment type="caution">
    <text evidence="2">The sequence shown here is derived from an EMBL/GenBank/DDBJ whole genome shotgun (WGS) entry which is preliminary data.</text>
</comment>